<gene>
    <name evidence="1" type="primary">cdd2</name>
    <name evidence="1" type="ORF">acsn021_12340</name>
</gene>
<dbReference type="CDD" id="cd21809">
    <property type="entry name" value="ABC-2_lan_permease-like"/>
    <property type="match status" value="1"/>
</dbReference>
<dbReference type="KEGG" id="acel:acsn021_12340"/>
<reference evidence="1 2" key="1">
    <citation type="journal article" date="2016" name="Int. J. Syst. Evol. Microbiol.">
        <title>Descriptions of Anaerotaenia torta gen. nov., sp. nov. and Anaerocolumna cellulosilytica gen. nov., sp. nov. isolated from a methanogenic reactor of cattle waste.</title>
        <authorList>
            <person name="Uek A."/>
            <person name="Ohtaki Y."/>
            <person name="Kaku N."/>
            <person name="Ueki K."/>
        </authorList>
    </citation>
    <scope>NUCLEOTIDE SEQUENCE [LARGE SCALE GENOMIC DNA]</scope>
    <source>
        <strain evidence="1 2">SN021</strain>
    </source>
</reference>
<dbReference type="AlphaFoldDB" id="A0A6S6R2C6"/>
<keyword evidence="2" id="KW-1185">Reference proteome</keyword>
<evidence type="ECO:0000313" key="2">
    <source>
        <dbReference type="Proteomes" id="UP000515561"/>
    </source>
</evidence>
<evidence type="ECO:0000313" key="1">
    <source>
        <dbReference type="EMBL" id="BCJ93665.1"/>
    </source>
</evidence>
<accession>A0A6S6R2C6</accession>
<dbReference type="RefSeq" id="WP_184092936.1">
    <property type="nucleotide sequence ID" value="NZ_AP023367.1"/>
</dbReference>
<name>A0A6S6R2C6_9FIRM</name>
<proteinExistence type="predicted"/>
<dbReference type="Pfam" id="PF12730">
    <property type="entry name" value="ABC2_membrane_4"/>
    <property type="match status" value="1"/>
</dbReference>
<dbReference type="Proteomes" id="UP000515561">
    <property type="component" value="Chromosome"/>
</dbReference>
<dbReference type="PROSITE" id="PS51257">
    <property type="entry name" value="PROKAR_LIPOPROTEIN"/>
    <property type="match status" value="1"/>
</dbReference>
<organism evidence="1 2">
    <name type="scientific">Anaerocolumna cellulosilytica</name>
    <dbReference type="NCBI Taxonomy" id="433286"/>
    <lineage>
        <taxon>Bacteria</taxon>
        <taxon>Bacillati</taxon>
        <taxon>Bacillota</taxon>
        <taxon>Clostridia</taxon>
        <taxon>Lachnospirales</taxon>
        <taxon>Lachnospiraceae</taxon>
        <taxon>Anaerocolumna</taxon>
    </lineage>
</organism>
<protein>
    <submittedName>
        <fullName evidence="1">Multidrug ABC transporter permease</fullName>
    </submittedName>
</protein>
<sequence>MLKRCVSAEWLKLKHSHIWILIMILPVISVLIGCGNFYMNQGVLRKEWYSLWSQVGLFYGEFFFPVLIAILCATICRLEHFNKNWNLVMTAPVPVSAVYLAKLIVAGILLLFVQLFFFVLYFIGGILSGLALPLPAEVPGWLIRGLIAGVTISSLQLALSLKIRSFAIPVGIGLCSVFFGLGLYVLKIGMFFPHSLLTIGMGVLSQESMGSSGRQLLFISVNLLYLIIISLGAIHRMKKEDVTA</sequence>
<dbReference type="EMBL" id="AP023367">
    <property type="protein sequence ID" value="BCJ93665.1"/>
    <property type="molecule type" value="Genomic_DNA"/>
</dbReference>